<dbReference type="GO" id="GO:0009396">
    <property type="term" value="P:folic acid-containing compound biosynthetic process"/>
    <property type="evidence" value="ECO:0007669"/>
    <property type="project" value="TreeGrafter"/>
</dbReference>
<dbReference type="AlphaFoldDB" id="A0A545SXJ6"/>
<comment type="caution">
    <text evidence="5">The sequence shown here is derived from an EMBL/GenBank/DDBJ whole genome shotgun (WGS) entry which is preliminary data.</text>
</comment>
<dbReference type="Gene3D" id="3.40.50.10420">
    <property type="entry name" value="NagB/RpiA/CoA transferase-like"/>
    <property type="match status" value="1"/>
</dbReference>
<protein>
    <recommendedName>
        <fullName evidence="4">5-formyltetrahydrofolate cyclo-ligase</fullName>
        <ecNumber evidence="4">6.3.3.2</ecNumber>
    </recommendedName>
</protein>
<evidence type="ECO:0000256" key="2">
    <source>
        <dbReference type="ARBA" id="ARBA00022741"/>
    </source>
</evidence>
<dbReference type="EC" id="6.3.3.2" evidence="4"/>
<dbReference type="Proteomes" id="UP000319732">
    <property type="component" value="Unassembled WGS sequence"/>
</dbReference>
<dbReference type="EMBL" id="VHSG01000027">
    <property type="protein sequence ID" value="TQV69695.1"/>
    <property type="molecule type" value="Genomic_DNA"/>
</dbReference>
<keyword evidence="4" id="KW-0460">Magnesium</keyword>
<keyword evidence="2 4" id="KW-0547">Nucleotide-binding</keyword>
<comment type="catalytic activity">
    <reaction evidence="4">
        <text>(6S)-5-formyl-5,6,7,8-tetrahydrofolate + ATP = (6R)-5,10-methenyltetrahydrofolate + ADP + phosphate</text>
        <dbReference type="Rhea" id="RHEA:10488"/>
        <dbReference type="ChEBI" id="CHEBI:30616"/>
        <dbReference type="ChEBI" id="CHEBI:43474"/>
        <dbReference type="ChEBI" id="CHEBI:57455"/>
        <dbReference type="ChEBI" id="CHEBI:57457"/>
        <dbReference type="ChEBI" id="CHEBI:456216"/>
        <dbReference type="EC" id="6.3.3.2"/>
    </reaction>
</comment>
<proteinExistence type="inferred from homology"/>
<dbReference type="InterPro" id="IPR002698">
    <property type="entry name" value="FTHF_cligase"/>
</dbReference>
<organism evidence="5 6">
    <name type="scientific">Exilibacterium tricleocarpae</name>
    <dbReference type="NCBI Taxonomy" id="2591008"/>
    <lineage>
        <taxon>Bacteria</taxon>
        <taxon>Pseudomonadati</taxon>
        <taxon>Pseudomonadota</taxon>
        <taxon>Gammaproteobacteria</taxon>
        <taxon>Cellvibrionales</taxon>
        <taxon>Cellvibrionaceae</taxon>
        <taxon>Exilibacterium</taxon>
    </lineage>
</organism>
<dbReference type="InterPro" id="IPR024185">
    <property type="entry name" value="FTHF_cligase-like_sf"/>
</dbReference>
<evidence type="ECO:0000256" key="1">
    <source>
        <dbReference type="ARBA" id="ARBA00010638"/>
    </source>
</evidence>
<dbReference type="OrthoDB" id="9801938at2"/>
<dbReference type="PANTHER" id="PTHR23407">
    <property type="entry name" value="ATPASE INHIBITOR/5-FORMYLTETRAHYDROFOLATE CYCLO-LIGASE"/>
    <property type="match status" value="1"/>
</dbReference>
<dbReference type="GO" id="GO:0030272">
    <property type="term" value="F:5-formyltetrahydrofolate cyclo-ligase activity"/>
    <property type="evidence" value="ECO:0007669"/>
    <property type="project" value="UniProtKB-EC"/>
</dbReference>
<evidence type="ECO:0000313" key="6">
    <source>
        <dbReference type="Proteomes" id="UP000319732"/>
    </source>
</evidence>
<keyword evidence="3 4" id="KW-0067">ATP-binding</keyword>
<reference evidence="5 6" key="1">
    <citation type="submission" date="2019-06" db="EMBL/GenBank/DDBJ databases">
        <title>Whole genome sequence for Cellvibrionaceae sp. R142.</title>
        <authorList>
            <person name="Wang G."/>
        </authorList>
    </citation>
    <scope>NUCLEOTIDE SEQUENCE [LARGE SCALE GENOMIC DNA]</scope>
    <source>
        <strain evidence="5 6">R142</strain>
    </source>
</reference>
<dbReference type="SUPFAM" id="SSF100950">
    <property type="entry name" value="NagB/RpiA/CoA transferase-like"/>
    <property type="match status" value="1"/>
</dbReference>
<gene>
    <name evidence="5" type="ORF">FKG94_23165</name>
</gene>
<keyword evidence="5" id="KW-0436">Ligase</keyword>
<accession>A0A545SXJ6</accession>
<evidence type="ECO:0000256" key="4">
    <source>
        <dbReference type="RuleBase" id="RU361279"/>
    </source>
</evidence>
<dbReference type="GO" id="GO:0035999">
    <property type="term" value="P:tetrahydrofolate interconversion"/>
    <property type="evidence" value="ECO:0007669"/>
    <property type="project" value="TreeGrafter"/>
</dbReference>
<name>A0A545SXJ6_9GAMM</name>
<comment type="similarity">
    <text evidence="1 4">Belongs to the 5-formyltetrahydrofolate cyclo-ligase family.</text>
</comment>
<comment type="cofactor">
    <cofactor evidence="4">
        <name>Mg(2+)</name>
        <dbReference type="ChEBI" id="CHEBI:18420"/>
    </cofactor>
</comment>
<sequence length="233" mass="26030">MSRKNAVNRSQLRRVMRARRRQLTPQQQALAARRLMRLLRRQPLFVRSRHIAFYLASDGEINPAPLLELAWRAGKCCYLPALARGADGRLRFARYRPGSRLRPNRYGIPEPAITAGNCLPAAALDLVLLPLVAFDPSGARLGMGGGYYDRTFAFKQRLPAQQPYLLGLAHQCQQVEALATAHWDIPLHAVATDGGLIPCTASANRRNFSPGDRRWQSPKSGERLSKLAILDSR</sequence>
<keyword evidence="4" id="KW-0479">Metal-binding</keyword>
<dbReference type="InterPro" id="IPR037171">
    <property type="entry name" value="NagB/RpiA_transferase-like"/>
</dbReference>
<keyword evidence="6" id="KW-1185">Reference proteome</keyword>
<dbReference type="PANTHER" id="PTHR23407:SF1">
    <property type="entry name" value="5-FORMYLTETRAHYDROFOLATE CYCLO-LIGASE"/>
    <property type="match status" value="1"/>
</dbReference>
<evidence type="ECO:0000313" key="5">
    <source>
        <dbReference type="EMBL" id="TQV69695.1"/>
    </source>
</evidence>
<dbReference type="Pfam" id="PF01812">
    <property type="entry name" value="5-FTHF_cyc-lig"/>
    <property type="match status" value="1"/>
</dbReference>
<evidence type="ECO:0000256" key="3">
    <source>
        <dbReference type="ARBA" id="ARBA00022840"/>
    </source>
</evidence>
<dbReference type="GO" id="GO:0046872">
    <property type="term" value="F:metal ion binding"/>
    <property type="evidence" value="ECO:0007669"/>
    <property type="project" value="UniProtKB-KW"/>
</dbReference>
<dbReference type="NCBIfam" id="TIGR02727">
    <property type="entry name" value="MTHFS_bact"/>
    <property type="match status" value="1"/>
</dbReference>
<dbReference type="GO" id="GO:0005524">
    <property type="term" value="F:ATP binding"/>
    <property type="evidence" value="ECO:0007669"/>
    <property type="project" value="UniProtKB-KW"/>
</dbReference>